<gene>
    <name evidence="11" type="ORF">AURANDRAFT_38747</name>
</gene>
<accession>F0YIN8</accession>
<dbReference type="GO" id="GO:0007018">
    <property type="term" value="P:microtubule-based movement"/>
    <property type="evidence" value="ECO:0007669"/>
    <property type="project" value="InterPro"/>
</dbReference>
<dbReference type="GO" id="GO:0003777">
    <property type="term" value="F:microtubule motor activity"/>
    <property type="evidence" value="ECO:0007669"/>
    <property type="project" value="InterPro"/>
</dbReference>
<keyword evidence="4 7" id="KW-0067">ATP-binding</keyword>
<evidence type="ECO:0000259" key="10">
    <source>
        <dbReference type="PROSITE" id="PS50067"/>
    </source>
</evidence>
<dbReference type="OrthoDB" id="3176171at2759"/>
<evidence type="ECO:0000256" key="1">
    <source>
        <dbReference type="ARBA" id="ARBA00004496"/>
    </source>
</evidence>
<dbReference type="SUPFAM" id="SSF52540">
    <property type="entry name" value="P-loop containing nucleoside triphosphate hydrolases"/>
    <property type="match status" value="1"/>
</dbReference>
<dbReference type="Pfam" id="PF00225">
    <property type="entry name" value="Kinesin"/>
    <property type="match status" value="1"/>
</dbReference>
<dbReference type="InterPro" id="IPR036961">
    <property type="entry name" value="Kinesin_motor_dom_sf"/>
</dbReference>
<evidence type="ECO:0000256" key="8">
    <source>
        <dbReference type="SAM" id="Coils"/>
    </source>
</evidence>
<dbReference type="AlphaFoldDB" id="F0YIN8"/>
<evidence type="ECO:0000313" key="12">
    <source>
        <dbReference type="Proteomes" id="UP000002729"/>
    </source>
</evidence>
<evidence type="ECO:0000256" key="9">
    <source>
        <dbReference type="SAM" id="MobiDB-lite"/>
    </source>
</evidence>
<keyword evidence="7" id="KW-0493">Microtubule</keyword>
<dbReference type="InterPro" id="IPR027640">
    <property type="entry name" value="Kinesin-like_fam"/>
</dbReference>
<evidence type="ECO:0000256" key="5">
    <source>
        <dbReference type="ARBA" id="ARBA00023054"/>
    </source>
</evidence>
<dbReference type="PANTHER" id="PTHR47969">
    <property type="entry name" value="CHROMOSOME-ASSOCIATED KINESIN KIF4A-RELATED"/>
    <property type="match status" value="1"/>
</dbReference>
<dbReference type="GO" id="GO:0005737">
    <property type="term" value="C:cytoplasm"/>
    <property type="evidence" value="ECO:0007669"/>
    <property type="project" value="UniProtKB-SubCell"/>
</dbReference>
<feature type="region of interest" description="Disordered" evidence="9">
    <location>
        <begin position="425"/>
        <end position="462"/>
    </location>
</feature>
<evidence type="ECO:0000256" key="7">
    <source>
        <dbReference type="RuleBase" id="RU000394"/>
    </source>
</evidence>
<name>F0YIN8_AURAN</name>
<comment type="similarity">
    <text evidence="6 7">Belongs to the TRAFAC class myosin-kinesin ATPase superfamily. Kinesin family.</text>
</comment>
<feature type="coiled-coil region" evidence="8">
    <location>
        <begin position="307"/>
        <end position="386"/>
    </location>
</feature>
<comment type="subcellular location">
    <subcellularLocation>
        <location evidence="1">Cytoplasm</location>
    </subcellularLocation>
</comment>
<dbReference type="PROSITE" id="PS00411">
    <property type="entry name" value="KINESIN_MOTOR_1"/>
    <property type="match status" value="1"/>
</dbReference>
<comment type="caution">
    <text evidence="6">Lacks conserved residue(s) required for the propagation of feature annotation.</text>
</comment>
<organism evidence="12">
    <name type="scientific">Aureococcus anophagefferens</name>
    <name type="common">Harmful bloom alga</name>
    <dbReference type="NCBI Taxonomy" id="44056"/>
    <lineage>
        <taxon>Eukaryota</taxon>
        <taxon>Sar</taxon>
        <taxon>Stramenopiles</taxon>
        <taxon>Ochrophyta</taxon>
        <taxon>Pelagophyceae</taxon>
        <taxon>Pelagomonadales</taxon>
        <taxon>Pelagomonadaceae</taxon>
        <taxon>Aureococcus</taxon>
    </lineage>
</organism>
<dbReference type="GO" id="GO:0005874">
    <property type="term" value="C:microtubule"/>
    <property type="evidence" value="ECO:0007669"/>
    <property type="project" value="UniProtKB-KW"/>
</dbReference>
<dbReference type="PRINTS" id="PR00380">
    <property type="entry name" value="KINESINHEAVY"/>
</dbReference>
<sequence length="543" mass="61528">MDRANRVRATGATKMNDFSSRSHAVFMVIVEHSETVYVDEDGREMAPDEFARAMRSAGLKREQALARLENRVKQTFRVGKLNLVDLAGSERVRVSGATGQRLEESKKINASLSALGNVIAALCESQKGGMRKHVPYRDSKLTRLLEDSLGGNCRTTMLATISPAAEASSETLSTLKFATRAKRVTNAPRLNEDLDQASLLRKYERELRRLRAELEERNRNVVDQRRLLELEERRRRAEEDKMAAIRALEARSKEFMREKEQKRGLEEQIMKLTSQMISTERPTGEDVGDGDVRRSITVKSQGRTNTASEIDDRLADLERERECIEHDKAQVERYKQLLLKQRDIMIALTQRLNERDEQIMALQDELDAYDKNQAALENKLDEKTALCIHLQRVSLEGSSQDLRSADTASVTIELRRELEAVHLEKHALERRREKPLHESGTSKVNKHTAGGDMSQRQGDNNSTRVCELSNLLEFRDKERKAVQTIFEKKIAVLIDSIATTIDVIPNSAPKAAALKDLNALMRLVRASVDALKQADSYSTPLQK</sequence>
<proteinExistence type="inferred from homology"/>
<dbReference type="InterPro" id="IPR019821">
    <property type="entry name" value="Kinesin_motor_CS"/>
</dbReference>
<reference evidence="11 12" key="1">
    <citation type="journal article" date="2011" name="Proc. Natl. Acad. Sci. U.S.A.">
        <title>Niche of harmful alga Aureococcus anophagefferens revealed through ecogenomics.</title>
        <authorList>
            <person name="Gobler C.J."/>
            <person name="Berry D.L."/>
            <person name="Dyhrman S.T."/>
            <person name="Wilhelm S.W."/>
            <person name="Salamov A."/>
            <person name="Lobanov A.V."/>
            <person name="Zhang Y."/>
            <person name="Collier J.L."/>
            <person name="Wurch L.L."/>
            <person name="Kustka A.B."/>
            <person name="Dill B.D."/>
            <person name="Shah M."/>
            <person name="VerBerkmoes N.C."/>
            <person name="Kuo A."/>
            <person name="Terry A."/>
            <person name="Pangilinan J."/>
            <person name="Lindquist E.A."/>
            <person name="Lucas S."/>
            <person name="Paulsen I.T."/>
            <person name="Hattenrath-Lehmann T.K."/>
            <person name="Talmage S.C."/>
            <person name="Walker E.A."/>
            <person name="Koch F."/>
            <person name="Burson A.M."/>
            <person name="Marcoval M.A."/>
            <person name="Tang Y.Z."/>
            <person name="Lecleir G.R."/>
            <person name="Coyne K.J."/>
            <person name="Berg G.M."/>
            <person name="Bertrand E.M."/>
            <person name="Saito M.A."/>
            <person name="Gladyshev V.N."/>
            <person name="Grigoriev I.V."/>
        </authorList>
    </citation>
    <scope>NUCLEOTIDE SEQUENCE [LARGE SCALE GENOMIC DNA]</scope>
    <source>
        <strain evidence="12">CCMP 1984</strain>
    </source>
</reference>
<dbReference type="SMART" id="SM00129">
    <property type="entry name" value="KISc"/>
    <property type="match status" value="1"/>
</dbReference>
<dbReference type="Gene3D" id="3.40.850.10">
    <property type="entry name" value="Kinesin motor domain"/>
    <property type="match status" value="1"/>
</dbReference>
<dbReference type="InterPro" id="IPR027417">
    <property type="entry name" value="P-loop_NTPase"/>
</dbReference>
<keyword evidence="12" id="KW-1185">Reference proteome</keyword>
<dbReference type="GO" id="GO:0007052">
    <property type="term" value="P:mitotic spindle organization"/>
    <property type="evidence" value="ECO:0007669"/>
    <property type="project" value="TreeGrafter"/>
</dbReference>
<dbReference type="PROSITE" id="PS50067">
    <property type="entry name" value="KINESIN_MOTOR_2"/>
    <property type="match status" value="1"/>
</dbReference>
<evidence type="ECO:0000256" key="4">
    <source>
        <dbReference type="ARBA" id="ARBA00022840"/>
    </source>
</evidence>
<dbReference type="eggNOG" id="KOG4280">
    <property type="taxonomic scope" value="Eukaryota"/>
</dbReference>
<keyword evidence="5 8" id="KW-0175">Coiled coil</keyword>
<feature type="domain" description="Kinesin motor" evidence="10">
    <location>
        <begin position="1"/>
        <end position="184"/>
    </location>
</feature>
<protein>
    <recommendedName>
        <fullName evidence="7">Kinesin-like protein</fullName>
    </recommendedName>
</protein>
<feature type="coiled-coil region" evidence="8">
    <location>
        <begin position="200"/>
        <end position="275"/>
    </location>
</feature>
<dbReference type="InParanoid" id="F0YIN8"/>
<evidence type="ECO:0000256" key="2">
    <source>
        <dbReference type="ARBA" id="ARBA00022490"/>
    </source>
</evidence>
<dbReference type="RefSeq" id="XP_009040375.1">
    <property type="nucleotide sequence ID" value="XM_009042127.1"/>
</dbReference>
<dbReference type="GO" id="GO:0008017">
    <property type="term" value="F:microtubule binding"/>
    <property type="evidence" value="ECO:0007669"/>
    <property type="project" value="InterPro"/>
</dbReference>
<dbReference type="InterPro" id="IPR001752">
    <property type="entry name" value="Kinesin_motor_dom"/>
</dbReference>
<dbReference type="KEGG" id="aaf:AURANDRAFT_38747"/>
<evidence type="ECO:0000313" key="11">
    <source>
        <dbReference type="EMBL" id="EGB05024.1"/>
    </source>
</evidence>
<dbReference type="GO" id="GO:0051231">
    <property type="term" value="P:spindle elongation"/>
    <property type="evidence" value="ECO:0007669"/>
    <property type="project" value="TreeGrafter"/>
</dbReference>
<keyword evidence="3 7" id="KW-0547">Nucleotide-binding</keyword>
<evidence type="ECO:0000256" key="3">
    <source>
        <dbReference type="ARBA" id="ARBA00022741"/>
    </source>
</evidence>
<evidence type="ECO:0000256" key="6">
    <source>
        <dbReference type="PROSITE-ProRule" id="PRU00283"/>
    </source>
</evidence>
<dbReference type="Proteomes" id="UP000002729">
    <property type="component" value="Unassembled WGS sequence"/>
</dbReference>
<dbReference type="PANTHER" id="PTHR47969:SF15">
    <property type="entry name" value="CHROMOSOME-ASSOCIATED KINESIN KIF4A-RELATED"/>
    <property type="match status" value="1"/>
</dbReference>
<keyword evidence="2" id="KW-0963">Cytoplasm</keyword>
<dbReference type="EMBL" id="GL833145">
    <property type="protein sequence ID" value="EGB05024.1"/>
    <property type="molecule type" value="Genomic_DNA"/>
</dbReference>
<dbReference type="GO" id="GO:0005524">
    <property type="term" value="F:ATP binding"/>
    <property type="evidence" value="ECO:0007669"/>
    <property type="project" value="UniProtKB-KW"/>
</dbReference>
<feature type="compositionally biased region" description="Basic and acidic residues" evidence="9">
    <location>
        <begin position="425"/>
        <end position="437"/>
    </location>
</feature>
<dbReference type="GO" id="GO:0005875">
    <property type="term" value="C:microtubule associated complex"/>
    <property type="evidence" value="ECO:0007669"/>
    <property type="project" value="TreeGrafter"/>
</dbReference>
<dbReference type="GeneID" id="20221900"/>
<keyword evidence="7" id="KW-0505">Motor protein</keyword>